<dbReference type="InterPro" id="IPR001623">
    <property type="entry name" value="DnaJ_domain"/>
</dbReference>
<dbReference type="Pfam" id="PF01556">
    <property type="entry name" value="DnaJ_C"/>
    <property type="match status" value="1"/>
</dbReference>
<feature type="domain" description="J" evidence="3">
    <location>
        <begin position="4"/>
        <end position="63"/>
    </location>
</feature>
<dbReference type="PROSITE" id="PS50076">
    <property type="entry name" value="DNAJ_2"/>
    <property type="match status" value="1"/>
</dbReference>
<dbReference type="InterPro" id="IPR008971">
    <property type="entry name" value="HSP40/DnaJ_pept-bd"/>
</dbReference>
<protein>
    <recommendedName>
        <fullName evidence="3">J domain-containing protein</fullName>
    </recommendedName>
</protein>
<dbReference type="Proteomes" id="UP001213000">
    <property type="component" value="Unassembled WGS sequence"/>
</dbReference>
<name>A0AAD5YQL7_9AGAR</name>
<dbReference type="PANTHER" id="PTHR24078:SF553">
    <property type="entry name" value="DNAJ HOMOLOG SUBFAMILY B MEMBER 5"/>
    <property type="match status" value="1"/>
</dbReference>
<dbReference type="PANTHER" id="PTHR24078">
    <property type="entry name" value="DNAJ HOMOLOG SUBFAMILY C MEMBER"/>
    <property type="match status" value="1"/>
</dbReference>
<comment type="caution">
    <text evidence="4">The sequence shown here is derived from an EMBL/GenBank/DDBJ whole genome shotgun (WGS) entry which is preliminary data.</text>
</comment>
<dbReference type="CDD" id="cd06257">
    <property type="entry name" value="DnaJ"/>
    <property type="match status" value="1"/>
</dbReference>
<dbReference type="InterPro" id="IPR051339">
    <property type="entry name" value="DnaJ_subfamily_B"/>
</dbReference>
<dbReference type="GO" id="GO:0006413">
    <property type="term" value="P:translational initiation"/>
    <property type="evidence" value="ECO:0007669"/>
    <property type="project" value="TreeGrafter"/>
</dbReference>
<dbReference type="FunFam" id="2.60.260.20:FF:000015">
    <property type="entry name" value="Heat shock protein 40"/>
    <property type="match status" value="1"/>
</dbReference>
<keyword evidence="1" id="KW-0143">Chaperone</keyword>
<accession>A0AAD5YQL7</accession>
<evidence type="ECO:0000313" key="4">
    <source>
        <dbReference type="EMBL" id="KAJ3562263.1"/>
    </source>
</evidence>
<evidence type="ECO:0000313" key="5">
    <source>
        <dbReference type="Proteomes" id="UP001213000"/>
    </source>
</evidence>
<dbReference type="SUPFAM" id="SSF46565">
    <property type="entry name" value="Chaperone J-domain"/>
    <property type="match status" value="1"/>
</dbReference>
<gene>
    <name evidence="4" type="ORF">NP233_g9684</name>
</gene>
<reference evidence="4" key="1">
    <citation type="submission" date="2022-07" db="EMBL/GenBank/DDBJ databases">
        <title>Genome Sequence of Leucocoprinus birnbaumii.</title>
        <authorList>
            <person name="Buettner E."/>
        </authorList>
    </citation>
    <scope>NUCLEOTIDE SEQUENCE</scope>
    <source>
        <strain evidence="4">VT141</strain>
    </source>
</reference>
<dbReference type="GO" id="GO:0051082">
    <property type="term" value="F:unfolded protein binding"/>
    <property type="evidence" value="ECO:0007669"/>
    <property type="project" value="InterPro"/>
</dbReference>
<dbReference type="FunFam" id="2.60.260.20:FF:000013">
    <property type="entry name" value="DnaJ subfamily B member 11"/>
    <property type="match status" value="1"/>
</dbReference>
<dbReference type="Pfam" id="PF00226">
    <property type="entry name" value="DnaJ"/>
    <property type="match status" value="1"/>
</dbReference>
<feature type="region of interest" description="Disordered" evidence="2">
    <location>
        <begin position="164"/>
        <end position="202"/>
    </location>
</feature>
<dbReference type="CDD" id="cd10747">
    <property type="entry name" value="DnaJ_C"/>
    <property type="match status" value="1"/>
</dbReference>
<organism evidence="4 5">
    <name type="scientific">Leucocoprinus birnbaumii</name>
    <dbReference type="NCBI Taxonomy" id="56174"/>
    <lineage>
        <taxon>Eukaryota</taxon>
        <taxon>Fungi</taxon>
        <taxon>Dikarya</taxon>
        <taxon>Basidiomycota</taxon>
        <taxon>Agaricomycotina</taxon>
        <taxon>Agaricomycetes</taxon>
        <taxon>Agaricomycetidae</taxon>
        <taxon>Agaricales</taxon>
        <taxon>Agaricineae</taxon>
        <taxon>Agaricaceae</taxon>
        <taxon>Leucocoprinus</taxon>
    </lineage>
</organism>
<dbReference type="Gene3D" id="1.10.287.110">
    <property type="entry name" value="DnaJ domain"/>
    <property type="match status" value="1"/>
</dbReference>
<dbReference type="GO" id="GO:0005829">
    <property type="term" value="C:cytosol"/>
    <property type="evidence" value="ECO:0007669"/>
    <property type="project" value="TreeGrafter"/>
</dbReference>
<dbReference type="AlphaFoldDB" id="A0AAD5YQL7"/>
<dbReference type="EMBL" id="JANIEX010000890">
    <property type="protein sequence ID" value="KAJ3562263.1"/>
    <property type="molecule type" value="Genomic_DNA"/>
</dbReference>
<feature type="region of interest" description="Disordered" evidence="2">
    <location>
        <begin position="62"/>
        <end position="119"/>
    </location>
</feature>
<evidence type="ECO:0000256" key="1">
    <source>
        <dbReference type="ARBA" id="ARBA00023186"/>
    </source>
</evidence>
<feature type="compositionally biased region" description="Gly residues" evidence="2">
    <location>
        <begin position="77"/>
        <end position="95"/>
    </location>
</feature>
<dbReference type="GO" id="GO:0051087">
    <property type="term" value="F:protein-folding chaperone binding"/>
    <property type="evidence" value="ECO:0007669"/>
    <property type="project" value="TreeGrafter"/>
</dbReference>
<dbReference type="SMART" id="SM00271">
    <property type="entry name" value="DnaJ"/>
    <property type="match status" value="1"/>
</dbReference>
<sequence length="384" mass="41268">MGADYYKLLGVDKSASEDEIKKAYKKMALKWHPDRNKNSDEATKKFKEVLSDKQKRTVYDQFGEEGLKGGGAPPPGAGSGAGGFPGGANFGGFPGGSFTFTTSGPGGSSFGGSRYQPTDPQKIFEQMFGGSGFFGGGGGLGNMFGAQSQAFDEDDDMGGNFPFTSAGGMPGGMPRRGTSRPGFTSSGSRPRSHPYEKAEKPSEIVRPLKLSLEDLYTGTVKHLKIGRRLMDGTTEDKVLEINVLPGWKDGTKIRFPHAGNEVAPHGDAQDLVFVVETKTHERFERDNNDLICRMKIPLAEALAGPESPAASRKTLQLLDGRRVQVSLPVGIIKPGQRTTMHGEGMPIRKEGAKKKGDLIIIWDVVFPTSLSNAQKEAVRKAIPT</sequence>
<evidence type="ECO:0000256" key="2">
    <source>
        <dbReference type="SAM" id="MobiDB-lite"/>
    </source>
</evidence>
<dbReference type="PRINTS" id="PR00625">
    <property type="entry name" value="JDOMAIN"/>
</dbReference>
<dbReference type="SUPFAM" id="SSF49493">
    <property type="entry name" value="HSP40/DnaJ peptide-binding domain"/>
    <property type="match status" value="2"/>
</dbReference>
<keyword evidence="5" id="KW-1185">Reference proteome</keyword>
<dbReference type="InterPro" id="IPR002939">
    <property type="entry name" value="DnaJ_C"/>
</dbReference>
<evidence type="ECO:0000259" key="3">
    <source>
        <dbReference type="PROSITE" id="PS50076"/>
    </source>
</evidence>
<dbReference type="InterPro" id="IPR036869">
    <property type="entry name" value="J_dom_sf"/>
</dbReference>
<dbReference type="Gene3D" id="2.60.260.20">
    <property type="entry name" value="Urease metallochaperone UreE, N-terminal domain"/>
    <property type="match status" value="2"/>
</dbReference>
<feature type="compositionally biased region" description="Basic and acidic residues" evidence="2">
    <location>
        <begin position="193"/>
        <end position="202"/>
    </location>
</feature>
<dbReference type="GO" id="GO:0006457">
    <property type="term" value="P:protein folding"/>
    <property type="evidence" value="ECO:0007669"/>
    <property type="project" value="InterPro"/>
</dbReference>
<proteinExistence type="predicted"/>